<dbReference type="SUPFAM" id="SSF103473">
    <property type="entry name" value="MFS general substrate transporter"/>
    <property type="match status" value="1"/>
</dbReference>
<evidence type="ECO:0000313" key="11">
    <source>
        <dbReference type="Proteomes" id="UP001229244"/>
    </source>
</evidence>
<feature type="domain" description="Major facilitator superfamily (MFS) profile" evidence="9">
    <location>
        <begin position="6"/>
        <end position="393"/>
    </location>
</feature>
<dbReference type="EMBL" id="JAUSUL010000003">
    <property type="protein sequence ID" value="MDQ0316601.1"/>
    <property type="molecule type" value="Genomic_DNA"/>
</dbReference>
<keyword evidence="4" id="KW-1003">Cell membrane</keyword>
<evidence type="ECO:0000259" key="9">
    <source>
        <dbReference type="PROSITE" id="PS50850"/>
    </source>
</evidence>
<dbReference type="GO" id="GO:1990961">
    <property type="term" value="P:xenobiotic detoxification by transmembrane export across the plasma membrane"/>
    <property type="evidence" value="ECO:0007669"/>
    <property type="project" value="InterPro"/>
</dbReference>
<feature type="transmembrane region" description="Helical" evidence="8">
    <location>
        <begin position="244"/>
        <end position="267"/>
    </location>
</feature>
<evidence type="ECO:0000313" key="10">
    <source>
        <dbReference type="EMBL" id="MDQ0316601.1"/>
    </source>
</evidence>
<keyword evidence="6 8" id="KW-1133">Transmembrane helix</keyword>
<protein>
    <recommendedName>
        <fullName evidence="8">Bcr/CflA family efflux transporter</fullName>
    </recommendedName>
</protein>
<dbReference type="Pfam" id="PF07690">
    <property type="entry name" value="MFS_1"/>
    <property type="match status" value="1"/>
</dbReference>
<keyword evidence="8" id="KW-0997">Cell inner membrane</keyword>
<keyword evidence="5 8" id="KW-0812">Transmembrane</keyword>
<dbReference type="Proteomes" id="UP001229244">
    <property type="component" value="Unassembled WGS sequence"/>
</dbReference>
<evidence type="ECO:0000256" key="3">
    <source>
        <dbReference type="ARBA" id="ARBA00022448"/>
    </source>
</evidence>
<dbReference type="GO" id="GO:0042910">
    <property type="term" value="F:xenobiotic transmembrane transporter activity"/>
    <property type="evidence" value="ECO:0007669"/>
    <property type="project" value="InterPro"/>
</dbReference>
<dbReference type="PANTHER" id="PTHR43124">
    <property type="entry name" value="PURINE EFFLUX PUMP PBUE"/>
    <property type="match status" value="1"/>
</dbReference>
<feature type="transmembrane region" description="Helical" evidence="8">
    <location>
        <begin position="371"/>
        <end position="389"/>
    </location>
</feature>
<comment type="caution">
    <text evidence="8">Lacks conserved residue(s) required for the propagation of feature annotation.</text>
</comment>
<reference evidence="10" key="1">
    <citation type="submission" date="2023-07" db="EMBL/GenBank/DDBJ databases">
        <title>Genomic Encyclopedia of Type Strains, Phase IV (KMG-IV): sequencing the most valuable type-strain genomes for metagenomic binning, comparative biology and taxonomic classification.</title>
        <authorList>
            <person name="Goeker M."/>
        </authorList>
    </citation>
    <scope>NUCLEOTIDE SEQUENCE</scope>
    <source>
        <strain evidence="10">DSM 21202</strain>
    </source>
</reference>
<feature type="transmembrane region" description="Helical" evidence="8">
    <location>
        <begin position="217"/>
        <end position="238"/>
    </location>
</feature>
<feature type="transmembrane region" description="Helical" evidence="8">
    <location>
        <begin position="344"/>
        <end position="365"/>
    </location>
</feature>
<keyword evidence="11" id="KW-1185">Reference proteome</keyword>
<keyword evidence="3 8" id="KW-0813">Transport</keyword>
<evidence type="ECO:0000256" key="1">
    <source>
        <dbReference type="ARBA" id="ARBA00004651"/>
    </source>
</evidence>
<feature type="transmembrane region" description="Helical" evidence="8">
    <location>
        <begin position="279"/>
        <end position="302"/>
    </location>
</feature>
<keyword evidence="7 8" id="KW-0472">Membrane</keyword>
<dbReference type="AlphaFoldDB" id="A0AAE4ASS9"/>
<comment type="caution">
    <text evidence="10">The sequence shown here is derived from an EMBL/GenBank/DDBJ whole genome shotgun (WGS) entry which is preliminary data.</text>
</comment>
<dbReference type="Gene3D" id="1.20.1720.10">
    <property type="entry name" value="Multidrug resistance protein D"/>
    <property type="match status" value="1"/>
</dbReference>
<dbReference type="InterPro" id="IPR050189">
    <property type="entry name" value="MFS_Efflux_Transporters"/>
</dbReference>
<dbReference type="InterPro" id="IPR011701">
    <property type="entry name" value="MFS"/>
</dbReference>
<comment type="similarity">
    <text evidence="2 8">Belongs to the major facilitator superfamily. Bcr/CmlA family.</text>
</comment>
<dbReference type="InterPro" id="IPR036259">
    <property type="entry name" value="MFS_trans_sf"/>
</dbReference>
<organism evidence="10 11">
    <name type="scientific">Amorphus orientalis</name>
    <dbReference type="NCBI Taxonomy" id="649198"/>
    <lineage>
        <taxon>Bacteria</taxon>
        <taxon>Pseudomonadati</taxon>
        <taxon>Pseudomonadota</taxon>
        <taxon>Alphaproteobacteria</taxon>
        <taxon>Hyphomicrobiales</taxon>
        <taxon>Amorphaceae</taxon>
        <taxon>Amorphus</taxon>
    </lineage>
</organism>
<dbReference type="CDD" id="cd17320">
    <property type="entry name" value="MFS_MdfA_MDR_like"/>
    <property type="match status" value="1"/>
</dbReference>
<evidence type="ECO:0000256" key="5">
    <source>
        <dbReference type="ARBA" id="ARBA00022692"/>
    </source>
</evidence>
<gene>
    <name evidence="10" type="ORF">J2S73_003077</name>
</gene>
<accession>A0AAE4ASS9</accession>
<name>A0AAE4ASS9_9HYPH</name>
<feature type="transmembrane region" description="Helical" evidence="8">
    <location>
        <begin position="165"/>
        <end position="184"/>
    </location>
</feature>
<dbReference type="PANTHER" id="PTHR43124:SF3">
    <property type="entry name" value="CHLORAMPHENICOL EFFLUX PUMP RV0191"/>
    <property type="match status" value="1"/>
</dbReference>
<dbReference type="NCBIfam" id="TIGR00710">
    <property type="entry name" value="efflux_Bcr_CflA"/>
    <property type="match status" value="1"/>
</dbReference>
<evidence type="ECO:0000256" key="8">
    <source>
        <dbReference type="RuleBase" id="RU365088"/>
    </source>
</evidence>
<evidence type="ECO:0000256" key="6">
    <source>
        <dbReference type="ARBA" id="ARBA00022989"/>
    </source>
</evidence>
<feature type="transmembrane region" description="Helical" evidence="8">
    <location>
        <begin position="75"/>
        <end position="94"/>
    </location>
</feature>
<dbReference type="GO" id="GO:0005886">
    <property type="term" value="C:plasma membrane"/>
    <property type="evidence" value="ECO:0007669"/>
    <property type="project" value="UniProtKB-SubCell"/>
</dbReference>
<feature type="transmembrane region" description="Helical" evidence="8">
    <location>
        <begin position="314"/>
        <end position="332"/>
    </location>
</feature>
<sequence>MLKPGTIALTALLATLQAVGPIATDTYLPSLPSIAVHLDASISTVQLTLSVFLIGFALAQIVYGPVSDRFGRKPVLIVGLALYCAASFACAVASSIELLIVARFFQALGAAGPVVLSRSMVRDLYEGRRAGTELSRMGTIMGLMPAVAPSIGGVLDLFFGWRGPLFAVFALAIVILLLVIFRLPETIRERVPERLTPKSFLWGFGPVISDAGYRVHVAIVCFTYAGIFVFISGGSFVLQNVYGLSSVVFGLVFGMCALSYVAGTLLGQRLLQRLGVARALGVGCCFLAAGGTAMVLALVVGIDHPAAVVVPQMIYLVGVGQALPQGMAGALMPFTKRAGAASSLLGFTQMVFSAGVGTVLGLLLHRGALPMALFLAVCGIGALATYLASRNVRARGPQW</sequence>
<dbReference type="InterPro" id="IPR004812">
    <property type="entry name" value="Efflux_drug-R_Bcr/CmlA"/>
</dbReference>
<proteinExistence type="inferred from homology"/>
<dbReference type="InterPro" id="IPR020846">
    <property type="entry name" value="MFS_dom"/>
</dbReference>
<comment type="subcellular location">
    <subcellularLocation>
        <location evidence="8">Cell inner membrane</location>
        <topology evidence="8">Multi-pass membrane protein</topology>
    </subcellularLocation>
    <subcellularLocation>
        <location evidence="1">Cell membrane</location>
        <topology evidence="1">Multi-pass membrane protein</topology>
    </subcellularLocation>
</comment>
<feature type="transmembrane region" description="Helical" evidence="8">
    <location>
        <begin position="40"/>
        <end position="63"/>
    </location>
</feature>
<evidence type="ECO:0000256" key="7">
    <source>
        <dbReference type="ARBA" id="ARBA00023136"/>
    </source>
</evidence>
<dbReference type="PROSITE" id="PS50850">
    <property type="entry name" value="MFS"/>
    <property type="match status" value="1"/>
</dbReference>
<evidence type="ECO:0000256" key="2">
    <source>
        <dbReference type="ARBA" id="ARBA00006236"/>
    </source>
</evidence>
<dbReference type="RefSeq" id="WP_306886487.1">
    <property type="nucleotide sequence ID" value="NZ_JAUSUL010000003.1"/>
</dbReference>
<evidence type="ECO:0000256" key="4">
    <source>
        <dbReference type="ARBA" id="ARBA00022475"/>
    </source>
</evidence>